<evidence type="ECO:0000313" key="1">
    <source>
        <dbReference type="EMBL" id="NLR63818.1"/>
    </source>
</evidence>
<dbReference type="EMBL" id="JABAIA010000001">
    <property type="protein sequence ID" value="NLR63818.1"/>
    <property type="molecule type" value="Genomic_DNA"/>
</dbReference>
<dbReference type="SUPFAM" id="SSF47226">
    <property type="entry name" value="Histidine-containing phosphotransfer domain, HPT domain"/>
    <property type="match status" value="1"/>
</dbReference>
<keyword evidence="2" id="KW-1185">Reference proteome</keyword>
<accession>A0A847RSF2</accession>
<dbReference type="RefSeq" id="WP_168869803.1">
    <property type="nucleotide sequence ID" value="NZ_JABAIA010000001.1"/>
</dbReference>
<dbReference type="Gene3D" id="1.20.120.160">
    <property type="entry name" value="HPT domain"/>
    <property type="match status" value="1"/>
</dbReference>
<evidence type="ECO:0008006" key="3">
    <source>
        <dbReference type="Google" id="ProtNLM"/>
    </source>
</evidence>
<dbReference type="InterPro" id="IPR036641">
    <property type="entry name" value="HPT_dom_sf"/>
</dbReference>
<gene>
    <name evidence="1" type="ORF">HGH92_05845</name>
</gene>
<organism evidence="1 2">
    <name type="scientific">Chitinophaga varians</name>
    <dbReference type="NCBI Taxonomy" id="2202339"/>
    <lineage>
        <taxon>Bacteria</taxon>
        <taxon>Pseudomonadati</taxon>
        <taxon>Bacteroidota</taxon>
        <taxon>Chitinophagia</taxon>
        <taxon>Chitinophagales</taxon>
        <taxon>Chitinophagaceae</taxon>
        <taxon>Chitinophaga</taxon>
    </lineage>
</organism>
<dbReference type="Proteomes" id="UP000570474">
    <property type="component" value="Unassembled WGS sequence"/>
</dbReference>
<protein>
    <recommendedName>
        <fullName evidence="3">HPt domain-containing protein</fullName>
    </recommendedName>
</protein>
<dbReference type="AlphaFoldDB" id="A0A847RSF2"/>
<reference evidence="1 2" key="1">
    <citation type="submission" date="2020-04" db="EMBL/GenBank/DDBJ databases">
        <authorList>
            <person name="Yin C."/>
        </authorList>
    </citation>
    <scope>NUCLEOTIDE SEQUENCE [LARGE SCALE GENOMIC DNA]</scope>
    <source>
        <strain evidence="1 2">Ae27</strain>
    </source>
</reference>
<evidence type="ECO:0000313" key="2">
    <source>
        <dbReference type="Proteomes" id="UP000570474"/>
    </source>
</evidence>
<dbReference type="GO" id="GO:0000160">
    <property type="term" value="P:phosphorelay signal transduction system"/>
    <property type="evidence" value="ECO:0007669"/>
    <property type="project" value="InterPro"/>
</dbReference>
<comment type="caution">
    <text evidence="1">The sequence shown here is derived from an EMBL/GenBank/DDBJ whole genome shotgun (WGS) entry which is preliminary data.</text>
</comment>
<name>A0A847RSF2_9BACT</name>
<sequence>MSDALYQPRFEFDTRLDSSLYLTYEQNECYALVVFENYVASIQLKLAELEDAVSDKDVSKIDLLAHAHISTYNYVGLSHIAEIMREIRHRVNTYDWDHVKHLTEQARVQTEDASPIISQELERLQLFIKNNQL</sequence>
<proteinExistence type="predicted"/>